<reference evidence="1" key="1">
    <citation type="journal article" date="2015" name="Nature">
        <title>Complex archaea that bridge the gap between prokaryotes and eukaryotes.</title>
        <authorList>
            <person name="Spang A."/>
            <person name="Saw J.H."/>
            <person name="Jorgensen S.L."/>
            <person name="Zaremba-Niedzwiedzka K."/>
            <person name="Martijn J."/>
            <person name="Lind A.E."/>
            <person name="van Eijk R."/>
            <person name="Schleper C."/>
            <person name="Guy L."/>
            <person name="Ettema T.J."/>
        </authorList>
    </citation>
    <scope>NUCLEOTIDE SEQUENCE</scope>
</reference>
<accession>A0A0F9AQ06</accession>
<dbReference type="EMBL" id="LAZR01056384">
    <property type="protein sequence ID" value="KKK74296.1"/>
    <property type="molecule type" value="Genomic_DNA"/>
</dbReference>
<feature type="non-terminal residue" evidence="1">
    <location>
        <position position="1"/>
    </location>
</feature>
<name>A0A0F9AQ06_9ZZZZ</name>
<dbReference type="AlphaFoldDB" id="A0A0F9AQ06"/>
<evidence type="ECO:0000313" key="1">
    <source>
        <dbReference type="EMBL" id="KKK74296.1"/>
    </source>
</evidence>
<organism evidence="1">
    <name type="scientific">marine sediment metagenome</name>
    <dbReference type="NCBI Taxonomy" id="412755"/>
    <lineage>
        <taxon>unclassified sequences</taxon>
        <taxon>metagenomes</taxon>
        <taxon>ecological metagenomes</taxon>
    </lineage>
</organism>
<proteinExistence type="predicted"/>
<protein>
    <submittedName>
        <fullName evidence="1">Uncharacterized protein</fullName>
    </submittedName>
</protein>
<gene>
    <name evidence="1" type="ORF">LCGC14_2885200</name>
</gene>
<comment type="caution">
    <text evidence="1">The sequence shown here is derived from an EMBL/GenBank/DDBJ whole genome shotgun (WGS) entry which is preliminary data.</text>
</comment>
<sequence>GVAYAAGFRYGRRVGYVMTTSGANLILNIWDSRTNKSTWTTGMLAGYIDTVDADYATANVVRTLLRGMANCLNHCSVLVSDMNDFTSITIATAKSGGLAKPDEEVEPGLIIHGLPTTSSVSGPVIMWFEGDSIDVRADTDVLLKVRIFVIGWTDDRDINVYN</sequence>